<evidence type="ECO:0000256" key="3">
    <source>
        <dbReference type="ARBA" id="ARBA00011738"/>
    </source>
</evidence>
<dbReference type="PANTHER" id="PTHR48083">
    <property type="entry name" value="MEDIUM-CHAIN SPECIFIC ACYL-COA DEHYDROGENASE, MITOCHONDRIAL-RELATED"/>
    <property type="match status" value="1"/>
</dbReference>
<comment type="cofactor">
    <cofactor evidence="1 7">
        <name>FAD</name>
        <dbReference type="ChEBI" id="CHEBI:57692"/>
    </cofactor>
</comment>
<dbReference type="SUPFAM" id="SSF47203">
    <property type="entry name" value="Acyl-CoA dehydrogenase C-terminal domain-like"/>
    <property type="match status" value="1"/>
</dbReference>
<evidence type="ECO:0000259" key="10">
    <source>
        <dbReference type="Pfam" id="PF02771"/>
    </source>
</evidence>
<dbReference type="Pfam" id="PF02771">
    <property type="entry name" value="Acyl-CoA_dh_N"/>
    <property type="match status" value="1"/>
</dbReference>
<name>A0A1H1RHC6_9GAMM</name>
<dbReference type="AlphaFoldDB" id="A0A1H1RHC6"/>
<keyword evidence="5 7" id="KW-0274">FAD</keyword>
<dbReference type="Pfam" id="PF00441">
    <property type="entry name" value="Acyl-CoA_dh_1"/>
    <property type="match status" value="1"/>
</dbReference>
<keyword evidence="6 7" id="KW-0560">Oxidoreductase</keyword>
<dbReference type="STRING" id="797277.SAMN05216198_1753"/>
<keyword evidence="4 7" id="KW-0285">Flavoprotein</keyword>
<evidence type="ECO:0000259" key="8">
    <source>
        <dbReference type="Pfam" id="PF00441"/>
    </source>
</evidence>
<keyword evidence="12" id="KW-1185">Reference proteome</keyword>
<dbReference type="InterPro" id="IPR036250">
    <property type="entry name" value="AcylCo_DH-like_C"/>
</dbReference>
<organism evidence="11 12">
    <name type="scientific">Halopseudomonas litoralis</name>
    <dbReference type="NCBI Taxonomy" id="797277"/>
    <lineage>
        <taxon>Bacteria</taxon>
        <taxon>Pseudomonadati</taxon>
        <taxon>Pseudomonadota</taxon>
        <taxon>Gammaproteobacteria</taxon>
        <taxon>Pseudomonadales</taxon>
        <taxon>Pseudomonadaceae</taxon>
        <taxon>Halopseudomonas</taxon>
    </lineage>
</organism>
<evidence type="ECO:0000256" key="7">
    <source>
        <dbReference type="RuleBase" id="RU362125"/>
    </source>
</evidence>
<comment type="subunit">
    <text evidence="3">Homodimer.</text>
</comment>
<protein>
    <submittedName>
        <fullName evidence="11">Acyl-CoA dehydrogenase</fullName>
    </submittedName>
</protein>
<dbReference type="Pfam" id="PF02770">
    <property type="entry name" value="Acyl-CoA_dh_M"/>
    <property type="match status" value="1"/>
</dbReference>
<dbReference type="EMBL" id="LT629748">
    <property type="protein sequence ID" value="SDS35108.1"/>
    <property type="molecule type" value="Genomic_DNA"/>
</dbReference>
<dbReference type="InterPro" id="IPR046373">
    <property type="entry name" value="Acyl-CoA_Oxase/DH_mid-dom_sf"/>
</dbReference>
<dbReference type="InterPro" id="IPR050741">
    <property type="entry name" value="Acyl-CoA_dehydrogenase"/>
</dbReference>
<evidence type="ECO:0000259" key="9">
    <source>
        <dbReference type="Pfam" id="PF02770"/>
    </source>
</evidence>
<dbReference type="Gene3D" id="1.20.140.10">
    <property type="entry name" value="Butyryl-CoA Dehydrogenase, subunit A, domain 3"/>
    <property type="match status" value="1"/>
</dbReference>
<reference evidence="12" key="1">
    <citation type="submission" date="2016-10" db="EMBL/GenBank/DDBJ databases">
        <authorList>
            <person name="Varghese N."/>
            <person name="Submissions S."/>
        </authorList>
    </citation>
    <scope>NUCLEOTIDE SEQUENCE [LARGE SCALE GENOMIC DNA]</scope>
    <source>
        <strain evidence="12">2SM5</strain>
    </source>
</reference>
<evidence type="ECO:0000313" key="12">
    <source>
        <dbReference type="Proteomes" id="UP000243426"/>
    </source>
</evidence>
<evidence type="ECO:0000256" key="6">
    <source>
        <dbReference type="ARBA" id="ARBA00023002"/>
    </source>
</evidence>
<gene>
    <name evidence="11" type="ORF">SAMN05216198_1753</name>
</gene>
<dbReference type="InterPro" id="IPR009100">
    <property type="entry name" value="AcylCoA_DH/oxidase_NM_dom_sf"/>
</dbReference>
<dbReference type="OrthoDB" id="9769473at2"/>
<dbReference type="GO" id="GO:0005737">
    <property type="term" value="C:cytoplasm"/>
    <property type="evidence" value="ECO:0007669"/>
    <property type="project" value="TreeGrafter"/>
</dbReference>
<dbReference type="CDD" id="cd01155">
    <property type="entry name" value="ACAD_FadE2"/>
    <property type="match status" value="1"/>
</dbReference>
<dbReference type="InterPro" id="IPR009075">
    <property type="entry name" value="AcylCo_DH/oxidase_C"/>
</dbReference>
<proteinExistence type="inferred from homology"/>
<accession>A0A1H1RHC6</accession>
<dbReference type="SUPFAM" id="SSF56645">
    <property type="entry name" value="Acyl-CoA dehydrogenase NM domain-like"/>
    <property type="match status" value="1"/>
</dbReference>
<dbReference type="PANTHER" id="PTHR48083:SF13">
    <property type="entry name" value="ACYL-COA DEHYDROGENASE FAMILY MEMBER 11"/>
    <property type="match status" value="1"/>
</dbReference>
<dbReference type="GO" id="GO:0003995">
    <property type="term" value="F:acyl-CoA dehydrogenase activity"/>
    <property type="evidence" value="ECO:0007669"/>
    <property type="project" value="TreeGrafter"/>
</dbReference>
<dbReference type="FunFam" id="2.40.110.10:FF:000002">
    <property type="entry name" value="Acyl-CoA dehydrogenase fadE12"/>
    <property type="match status" value="1"/>
</dbReference>
<evidence type="ECO:0000256" key="2">
    <source>
        <dbReference type="ARBA" id="ARBA00009347"/>
    </source>
</evidence>
<comment type="similarity">
    <text evidence="2 7">Belongs to the acyl-CoA dehydrogenase family.</text>
</comment>
<evidence type="ECO:0000313" key="11">
    <source>
        <dbReference type="EMBL" id="SDS35108.1"/>
    </source>
</evidence>
<sequence>MDFGYSPKVKQLRERVDAFMQEHVFPAEATFHRQINEGDRWQPTAIVEELKEKARAADLWNLFLPESELGAGLTNLEYAPLAELMGRSGLASEAFNCSAPDTGNMEVLVRYGSDEHKKQWLEPLLAGEIRSCFGMTEPGVASSDATNMQANARREGDEWVINGRKWWTSGACDPRCKVMIFMGLTNPDAPRHQQHSMILVPMDAPGLKVLRPLPVFGYDDAPHGHAEVLLENVRVPYSNVLLGEGRGFEIAQGRLGPGRIHHCMRSIGAAERALELMCRRSVEREAFGRRLAQLGGNIDLIAESRIEINQARLLTLNAAYMMDTVGNKIAKSEIAQIKVAAPNVALRVIDRAIQMHGGAGVSEDTPLAHMYAMQRTLRLADGPDEVHRASIGKIELGRYMTR</sequence>
<feature type="domain" description="Acyl-CoA dehydrogenase/oxidase C-terminal" evidence="8">
    <location>
        <begin position="245"/>
        <end position="393"/>
    </location>
</feature>
<dbReference type="Gene3D" id="1.10.540.10">
    <property type="entry name" value="Acyl-CoA dehydrogenase/oxidase, N-terminal domain"/>
    <property type="match status" value="1"/>
</dbReference>
<dbReference type="InterPro" id="IPR013786">
    <property type="entry name" value="AcylCoA_DH/ox_N"/>
</dbReference>
<feature type="domain" description="Acyl-CoA dehydrogenase/oxidase N-terminal" evidence="10">
    <location>
        <begin position="8"/>
        <end position="128"/>
    </location>
</feature>
<dbReference type="Proteomes" id="UP000243426">
    <property type="component" value="Chromosome I"/>
</dbReference>
<dbReference type="InterPro" id="IPR006091">
    <property type="entry name" value="Acyl-CoA_Oxase/DH_mid-dom"/>
</dbReference>
<dbReference type="RefSeq" id="WP_090272958.1">
    <property type="nucleotide sequence ID" value="NZ_LT629748.1"/>
</dbReference>
<dbReference type="GO" id="GO:0033539">
    <property type="term" value="P:fatty acid beta-oxidation using acyl-CoA dehydrogenase"/>
    <property type="evidence" value="ECO:0007669"/>
    <property type="project" value="TreeGrafter"/>
</dbReference>
<dbReference type="Gene3D" id="2.40.110.10">
    <property type="entry name" value="Butyryl-CoA Dehydrogenase, subunit A, domain 2"/>
    <property type="match status" value="1"/>
</dbReference>
<evidence type="ECO:0000256" key="4">
    <source>
        <dbReference type="ARBA" id="ARBA00022630"/>
    </source>
</evidence>
<evidence type="ECO:0000256" key="5">
    <source>
        <dbReference type="ARBA" id="ARBA00022827"/>
    </source>
</evidence>
<feature type="domain" description="Acyl-CoA oxidase/dehydrogenase middle" evidence="9">
    <location>
        <begin position="132"/>
        <end position="226"/>
    </location>
</feature>
<dbReference type="InterPro" id="IPR037069">
    <property type="entry name" value="AcylCoA_DH/ox_N_sf"/>
</dbReference>
<evidence type="ECO:0000256" key="1">
    <source>
        <dbReference type="ARBA" id="ARBA00001974"/>
    </source>
</evidence>
<dbReference type="GO" id="GO:0050660">
    <property type="term" value="F:flavin adenine dinucleotide binding"/>
    <property type="evidence" value="ECO:0007669"/>
    <property type="project" value="InterPro"/>
</dbReference>